<organism evidence="6 7">
    <name type="scientific">Gryllotalpicola koreensis</name>
    <dbReference type="NCBI Taxonomy" id="993086"/>
    <lineage>
        <taxon>Bacteria</taxon>
        <taxon>Bacillati</taxon>
        <taxon>Actinomycetota</taxon>
        <taxon>Actinomycetes</taxon>
        <taxon>Micrococcales</taxon>
        <taxon>Microbacteriaceae</taxon>
        <taxon>Gryllotalpicola</taxon>
    </lineage>
</organism>
<evidence type="ECO:0000313" key="7">
    <source>
        <dbReference type="Proteomes" id="UP001501079"/>
    </source>
</evidence>
<dbReference type="RefSeq" id="WP_344755378.1">
    <property type="nucleotide sequence ID" value="NZ_BAABBW010000004.1"/>
</dbReference>
<reference evidence="7" key="1">
    <citation type="journal article" date="2019" name="Int. J. Syst. Evol. Microbiol.">
        <title>The Global Catalogue of Microorganisms (GCM) 10K type strain sequencing project: providing services to taxonomists for standard genome sequencing and annotation.</title>
        <authorList>
            <consortium name="The Broad Institute Genomics Platform"/>
            <consortium name="The Broad Institute Genome Sequencing Center for Infectious Disease"/>
            <person name="Wu L."/>
            <person name="Ma J."/>
        </authorList>
    </citation>
    <scope>NUCLEOTIDE SEQUENCE [LARGE SCALE GENOMIC DNA]</scope>
    <source>
        <strain evidence="7">JCM 17591</strain>
    </source>
</reference>
<dbReference type="EMBL" id="BAABBW010000004">
    <property type="protein sequence ID" value="GAA4177974.1"/>
    <property type="molecule type" value="Genomic_DNA"/>
</dbReference>
<comment type="caution">
    <text evidence="6">The sequence shown here is derived from an EMBL/GenBank/DDBJ whole genome shotgun (WGS) entry which is preliminary data.</text>
</comment>
<evidence type="ECO:0000256" key="2">
    <source>
        <dbReference type="ARBA" id="ARBA00022723"/>
    </source>
</evidence>
<protein>
    <recommendedName>
        <fullName evidence="8">ADP-dependent phosphofructokinase/glucokinase</fullName>
    </recommendedName>
</protein>
<evidence type="ECO:0000256" key="5">
    <source>
        <dbReference type="ARBA" id="ARBA00023152"/>
    </source>
</evidence>
<evidence type="ECO:0000313" key="6">
    <source>
        <dbReference type="EMBL" id="GAA4177974.1"/>
    </source>
</evidence>
<keyword evidence="2" id="KW-0479">Metal-binding</keyword>
<name>A0ABP8A5B3_9MICO</name>
<keyword evidence="1" id="KW-0808">Transferase</keyword>
<sequence length="418" mass="44044">MPSAKRLSTDADAPAGPGRAVLGFGGTVDHEIEWDAALVARLAEEYRIRLTDCDPDAPIVDERSLLAVILGHARLRRGGERFVESPAALEQFAARHRKSVTIGGTCVRAGLVMRALGVRSTALLVAVDDTFLERFPPDCDYLVSDDAAVLIPHLIVQLPEAGSIPVADGEIVIDRPNRLIFVNDPAQSSMELSPDLGDTLAGAEVFLISGFNAMTDAALARRRIHGLRAAMRALPAEALVIYEDAGYHSAEVSAVARRGIVTLADVFSMNEDELQEHLGHEIDLLDPTAICDALGAMHRMFPGPTLVVHTRHWALASGARAPLLEGALAGGIRAATARYMHGDAATAADIAAVDGLSVPPEHRIVADALTATDPNVLRCIPAYAVPTSKPTTIGLGDSFVGGLAAGLVSARRAEGALS</sequence>
<accession>A0ABP8A5B3</accession>
<dbReference type="Gene3D" id="3.40.1190.20">
    <property type="match status" value="1"/>
</dbReference>
<keyword evidence="4" id="KW-0460">Magnesium</keyword>
<keyword evidence="7" id="KW-1185">Reference proteome</keyword>
<evidence type="ECO:0000256" key="3">
    <source>
        <dbReference type="ARBA" id="ARBA00022777"/>
    </source>
</evidence>
<dbReference type="Proteomes" id="UP001501079">
    <property type="component" value="Unassembled WGS sequence"/>
</dbReference>
<proteinExistence type="predicted"/>
<dbReference type="InterPro" id="IPR007666">
    <property type="entry name" value="ADP_PFK/GK"/>
</dbReference>
<dbReference type="Pfam" id="PF04587">
    <property type="entry name" value="ADP_PFK_GK"/>
    <property type="match status" value="1"/>
</dbReference>
<evidence type="ECO:0000256" key="4">
    <source>
        <dbReference type="ARBA" id="ARBA00022842"/>
    </source>
</evidence>
<dbReference type="SUPFAM" id="SSF53613">
    <property type="entry name" value="Ribokinase-like"/>
    <property type="match status" value="1"/>
</dbReference>
<gene>
    <name evidence="6" type="ORF">GCM10022287_27560</name>
</gene>
<evidence type="ECO:0000256" key="1">
    <source>
        <dbReference type="ARBA" id="ARBA00022679"/>
    </source>
</evidence>
<keyword evidence="5" id="KW-0324">Glycolysis</keyword>
<keyword evidence="3" id="KW-0418">Kinase</keyword>
<dbReference type="InterPro" id="IPR029056">
    <property type="entry name" value="Ribokinase-like"/>
</dbReference>
<evidence type="ECO:0008006" key="8">
    <source>
        <dbReference type="Google" id="ProtNLM"/>
    </source>
</evidence>